<name>A0A844QBF4_9HYPH</name>
<feature type="domain" description="Leucine-binding protein" evidence="4">
    <location>
        <begin position="26"/>
        <end position="326"/>
    </location>
</feature>
<dbReference type="InterPro" id="IPR028082">
    <property type="entry name" value="Peripla_BP_I"/>
</dbReference>
<dbReference type="SUPFAM" id="SSF53822">
    <property type="entry name" value="Periplasmic binding protein-like I"/>
    <property type="match status" value="1"/>
</dbReference>
<dbReference type="EMBL" id="WPHG01000002">
    <property type="protein sequence ID" value="MVA97356.1"/>
    <property type="molecule type" value="Genomic_DNA"/>
</dbReference>
<evidence type="ECO:0000256" key="3">
    <source>
        <dbReference type="SAM" id="SignalP"/>
    </source>
</evidence>
<keyword evidence="6" id="KW-1185">Reference proteome</keyword>
<organism evidence="5 6">
    <name type="scientific">Nitratireductor arenosus</name>
    <dbReference type="NCBI Taxonomy" id="2682096"/>
    <lineage>
        <taxon>Bacteria</taxon>
        <taxon>Pseudomonadati</taxon>
        <taxon>Pseudomonadota</taxon>
        <taxon>Alphaproteobacteria</taxon>
        <taxon>Hyphomicrobiales</taxon>
        <taxon>Phyllobacteriaceae</taxon>
        <taxon>Nitratireductor</taxon>
    </lineage>
</organism>
<dbReference type="Proteomes" id="UP000463224">
    <property type="component" value="Unassembled WGS sequence"/>
</dbReference>
<reference evidence="5 6" key="1">
    <citation type="submission" date="2019-12" db="EMBL/GenBank/DDBJ databases">
        <title>Nitratireductor arenosus sp. nov., Isolated from sea sand, Jeju island, South Korea.</title>
        <authorList>
            <person name="Kim W."/>
        </authorList>
    </citation>
    <scope>NUCLEOTIDE SEQUENCE [LARGE SCALE GENOMIC DNA]</scope>
    <source>
        <strain evidence="5 6">CAU 1489</strain>
    </source>
</reference>
<dbReference type="PANTHER" id="PTHR47151:SF2">
    <property type="entry name" value="AMINO ACID BINDING PROTEIN"/>
    <property type="match status" value="1"/>
</dbReference>
<comment type="caution">
    <text evidence="5">The sequence shown here is derived from an EMBL/GenBank/DDBJ whole genome shotgun (WGS) entry which is preliminary data.</text>
</comment>
<comment type="similarity">
    <text evidence="1">Belongs to the leucine-binding protein family.</text>
</comment>
<proteinExistence type="inferred from homology"/>
<dbReference type="Pfam" id="PF13458">
    <property type="entry name" value="Peripla_BP_6"/>
    <property type="match status" value="1"/>
</dbReference>
<dbReference type="CDD" id="cd06342">
    <property type="entry name" value="PBP1_ABC_LIVBP-like"/>
    <property type="match status" value="1"/>
</dbReference>
<protein>
    <submittedName>
        <fullName evidence="5">ABC transporter substrate-binding protein</fullName>
    </submittedName>
</protein>
<keyword evidence="2 3" id="KW-0732">Signal</keyword>
<feature type="signal peptide" evidence="3">
    <location>
        <begin position="1"/>
        <end position="22"/>
    </location>
</feature>
<feature type="chain" id="PRO_5032570736" evidence="3">
    <location>
        <begin position="23"/>
        <end position="356"/>
    </location>
</feature>
<dbReference type="AlphaFoldDB" id="A0A844QBF4"/>
<evidence type="ECO:0000256" key="1">
    <source>
        <dbReference type="ARBA" id="ARBA00010062"/>
    </source>
</evidence>
<evidence type="ECO:0000256" key="2">
    <source>
        <dbReference type="ARBA" id="ARBA00022729"/>
    </source>
</evidence>
<sequence length="356" mass="36813">MRMSKRLAILFAAICAALPAHAAEPRIGLAAPLSGASALLGAQMEAGATAAAKADGKAALVVKDTGCSAVGGAVAANALIAEGVDLVTGFVCIEAIEAALPVLSGAGIPVIVTGVRVDALTDRRDKTGWPVFRLAPRADAEAQAVARILTRAWRSELFAIIDDGTIYGRELAESLRVAAELAGLDPVFIDTFRPQLPNQIALAGRLRKAGATHVFAGGDRADIALLGQAAAELGYPLQIAGGEALRAARDEADLVAGTLMIGPPDWADIADPGIVAALRRTGVEPDGYVLPAYAAVEIALAARRTAGDAPAADVLAATRFETALGAVRFNDIGDWAGTRYRLFRYDGQTFEQVDLE</sequence>
<evidence type="ECO:0000313" key="6">
    <source>
        <dbReference type="Proteomes" id="UP000463224"/>
    </source>
</evidence>
<evidence type="ECO:0000259" key="4">
    <source>
        <dbReference type="Pfam" id="PF13458"/>
    </source>
</evidence>
<dbReference type="InterPro" id="IPR028081">
    <property type="entry name" value="Leu-bd"/>
</dbReference>
<dbReference type="Gene3D" id="3.40.50.2300">
    <property type="match status" value="2"/>
</dbReference>
<evidence type="ECO:0000313" key="5">
    <source>
        <dbReference type="EMBL" id="MVA97356.1"/>
    </source>
</evidence>
<dbReference type="PANTHER" id="PTHR47151">
    <property type="entry name" value="LEU/ILE/VAL-BINDING ABC TRANSPORTER SUBUNIT"/>
    <property type="match status" value="1"/>
</dbReference>
<gene>
    <name evidence="5" type="ORF">GN330_08860</name>
</gene>
<accession>A0A844QBF4</accession>